<sequence length="554" mass="61736">MHWLEVQLSVAPVNLYASLFNGEICTCEQALGLLCETVKDLDMAKPKHKRRRELDPDSNSRWFHLDDSAFESFRKMCSEVVLLVDNSTGESNISLKLTAVSTLEVLANRFASYDSVFNLCLASVTNSISSRNLALASSCLRTTGALVNVLGLKALAELPLIMENVRKKSREISTYVDVQNESNEDKTQRESLMASVLITLEAVIDKLGGFLNPYLGDITELLVLCPEYLPGSDPKLKVKADAVRRLLTDKIQVIVLIKMLVIDFDLKFLLFILHLVRLALPPLLKIYSGAVDAGDSSLVIAFEILGNIISRMDRSSIGGFHGKIFDQCLLALDLRRQHRVSIQDIDIVEKSVISTVISLTMKLTETMFRPLFIRSIEWAESDVEDIGSMKSKSIDRAIVFYSLVNKLAESHRSLFVPYFKYLLEGCVQHLTDAKGVNTANSTRKKKARIQEAGTIKEQNGSLSINHWQLRALVISSLHKCFLYDTASLKFLDSTNFQVLLKPIVSQLAAEPPAGLEEHLNVPTVKEVDDLLVVCIGQMAVTAGTDLLWKPLNHE</sequence>
<proteinExistence type="inferred from homology"/>
<accession>A0A067EBG8</accession>
<name>A0A067EBG8_CITSI</name>
<keyword evidence="5" id="KW-0539">Nucleus</keyword>
<dbReference type="EMBL" id="KK785031">
    <property type="protein sequence ID" value="KDO52554.1"/>
    <property type="molecule type" value="Genomic_DNA"/>
</dbReference>
<dbReference type="STRING" id="2711.A0A067EBG8"/>
<evidence type="ECO:0000259" key="7">
    <source>
        <dbReference type="SMART" id="SM01036"/>
    </source>
</evidence>
<gene>
    <name evidence="8" type="ORF">CISIN_1g041545mg</name>
</gene>
<evidence type="ECO:0000256" key="3">
    <source>
        <dbReference type="ARBA" id="ARBA00022517"/>
    </source>
</evidence>
<evidence type="ECO:0000313" key="9">
    <source>
        <dbReference type="Proteomes" id="UP000027120"/>
    </source>
</evidence>
<protein>
    <recommendedName>
        <fullName evidence="7">BP28 C-terminal domain-containing protein</fullName>
    </recommendedName>
</protein>
<dbReference type="GO" id="GO:0006364">
    <property type="term" value="P:rRNA processing"/>
    <property type="evidence" value="ECO:0007669"/>
    <property type="project" value="UniProtKB-KW"/>
</dbReference>
<dbReference type="GO" id="GO:1990904">
    <property type="term" value="C:ribonucleoprotein complex"/>
    <property type="evidence" value="ECO:0007669"/>
    <property type="project" value="UniProtKB-KW"/>
</dbReference>
<evidence type="ECO:0000313" key="8">
    <source>
        <dbReference type="EMBL" id="KDO52554.1"/>
    </source>
</evidence>
<dbReference type="SMR" id="A0A067EBG8"/>
<feature type="non-terminal residue" evidence="8">
    <location>
        <position position="554"/>
    </location>
</feature>
<dbReference type="PANTHER" id="PTHR13457:SF1">
    <property type="entry name" value="HEAT REPEAT-CONTAINING PROTEIN 1"/>
    <property type="match status" value="1"/>
</dbReference>
<organism evidence="8 9">
    <name type="scientific">Citrus sinensis</name>
    <name type="common">Sweet orange</name>
    <name type="synonym">Citrus aurantium var. sinensis</name>
    <dbReference type="NCBI Taxonomy" id="2711"/>
    <lineage>
        <taxon>Eukaryota</taxon>
        <taxon>Viridiplantae</taxon>
        <taxon>Streptophyta</taxon>
        <taxon>Embryophyta</taxon>
        <taxon>Tracheophyta</taxon>
        <taxon>Spermatophyta</taxon>
        <taxon>Magnoliopsida</taxon>
        <taxon>eudicotyledons</taxon>
        <taxon>Gunneridae</taxon>
        <taxon>Pentapetalae</taxon>
        <taxon>rosids</taxon>
        <taxon>malvids</taxon>
        <taxon>Sapindales</taxon>
        <taxon>Rutaceae</taxon>
        <taxon>Aurantioideae</taxon>
        <taxon>Citrus</taxon>
    </lineage>
</organism>
<evidence type="ECO:0000256" key="6">
    <source>
        <dbReference type="ARBA" id="ARBA00023274"/>
    </source>
</evidence>
<dbReference type="SUPFAM" id="SSF48371">
    <property type="entry name" value="ARM repeat"/>
    <property type="match status" value="1"/>
</dbReference>
<keyword evidence="4" id="KW-0698">rRNA processing</keyword>
<feature type="domain" description="BP28 C-terminal" evidence="7">
    <location>
        <begin position="314"/>
        <end position="488"/>
    </location>
</feature>
<dbReference type="AlphaFoldDB" id="A0A067EBG8"/>
<evidence type="ECO:0000256" key="4">
    <source>
        <dbReference type="ARBA" id="ARBA00022552"/>
    </source>
</evidence>
<comment type="similarity">
    <text evidence="2">Belongs to the HEATR1/UTP10 family.</text>
</comment>
<keyword evidence="6" id="KW-0687">Ribonucleoprotein</keyword>
<dbReference type="PANTHER" id="PTHR13457">
    <property type="entry name" value="BAP28"/>
    <property type="match status" value="1"/>
</dbReference>
<keyword evidence="9" id="KW-1185">Reference proteome</keyword>
<dbReference type="SMART" id="SM01036">
    <property type="entry name" value="BP28CT"/>
    <property type="match status" value="1"/>
</dbReference>
<evidence type="ECO:0000256" key="1">
    <source>
        <dbReference type="ARBA" id="ARBA00004604"/>
    </source>
</evidence>
<dbReference type="InterPro" id="IPR012954">
    <property type="entry name" value="BP28_C_dom"/>
</dbReference>
<comment type="subcellular location">
    <subcellularLocation>
        <location evidence="1">Nucleus</location>
        <location evidence="1">Nucleolus</location>
    </subcellularLocation>
</comment>
<evidence type="ECO:0000256" key="5">
    <source>
        <dbReference type="ARBA" id="ARBA00023242"/>
    </source>
</evidence>
<dbReference type="Proteomes" id="UP000027120">
    <property type="component" value="Unassembled WGS sequence"/>
</dbReference>
<evidence type="ECO:0000256" key="2">
    <source>
        <dbReference type="ARBA" id="ARBA00010559"/>
    </source>
</evidence>
<keyword evidence="3" id="KW-0690">Ribosome biogenesis</keyword>
<dbReference type="InterPro" id="IPR016024">
    <property type="entry name" value="ARM-type_fold"/>
</dbReference>
<dbReference type="Pfam" id="PF08146">
    <property type="entry name" value="BP28CT"/>
    <property type="match status" value="1"/>
</dbReference>
<dbReference type="GO" id="GO:0005730">
    <property type="term" value="C:nucleolus"/>
    <property type="evidence" value="ECO:0007669"/>
    <property type="project" value="UniProtKB-SubCell"/>
</dbReference>
<dbReference type="InterPro" id="IPR040191">
    <property type="entry name" value="UTP10"/>
</dbReference>
<reference evidence="8 9" key="1">
    <citation type="submission" date="2014-04" db="EMBL/GenBank/DDBJ databases">
        <authorList>
            <consortium name="International Citrus Genome Consortium"/>
            <person name="Gmitter F."/>
            <person name="Chen C."/>
            <person name="Farmerie W."/>
            <person name="Harkins T."/>
            <person name="Desany B."/>
            <person name="Mohiuddin M."/>
            <person name="Kodira C."/>
            <person name="Borodovsky M."/>
            <person name="Lomsadze A."/>
            <person name="Burns P."/>
            <person name="Jenkins J."/>
            <person name="Prochnik S."/>
            <person name="Shu S."/>
            <person name="Chapman J."/>
            <person name="Pitluck S."/>
            <person name="Schmutz J."/>
            <person name="Rokhsar D."/>
        </authorList>
    </citation>
    <scope>NUCLEOTIDE SEQUENCE</scope>
</reference>